<accession>A0ABQ3GD63</accession>
<dbReference type="SUPFAM" id="SSF56519">
    <property type="entry name" value="Penicillin binding protein dimerisation domain"/>
    <property type="match status" value="1"/>
</dbReference>
<protein>
    <submittedName>
        <fullName evidence="8">Cell division protein FtsI</fullName>
    </submittedName>
</protein>
<proteinExistence type="inferred from homology"/>
<dbReference type="InterPro" id="IPR012338">
    <property type="entry name" value="Beta-lactam/transpept-like"/>
</dbReference>
<name>A0ABQ3GD63_9MICC</name>
<dbReference type="Proteomes" id="UP000642819">
    <property type="component" value="Unassembled WGS sequence"/>
</dbReference>
<dbReference type="Gene3D" id="3.90.1310.10">
    <property type="entry name" value="Penicillin-binding protein 2a (Domain 2)"/>
    <property type="match status" value="1"/>
</dbReference>
<sequence>MAGTTHRTAGARQGGRGDRSDETAGHRRLRVGLTLCLALLLVLTGRLFFVQGLDPEAIAQEATSNRTRTDLIAPKRGDIIDTEGRTLATSVIRYDLVVDQKWYEDEFQRRNPETGDREDVTMDETIAVLSDLLGQDTETLTGSLVPEDPTNPKRYSVVAKGVTPEVRNAVVELGIPGMVTEQRSERQYPNGSVAGPLLGFLSAAEQTETGQEKGAEGLERTQEEQLAGTAGERTYEVGADGVRIPTATYSETPAVDGQDVKLTINSDVQWAAQNAVMAKQKQFNPDFVAAVVLDIKTGEVLAIADSRSVDPNDPAATEGEYRRSKALLNAFEPGSTGKLATFAAALDAGVVSPTEGFEVPNAYTTDHETINDSLNHATYPMTAAGIFARSYNTGTVMIGERLSNEQRYDFFKKFGIGDTIDIGLPVSDGIFAEPSTWDRRQQFTTMFGQAYTQTVLHTAMQFQGIANDGLMIEPQLVDSYIDADGTDHPVAENKPERVVSQKTSDVMLRMMETVVTDGTAQGAAIDGYRVGGKTGTGQAAGPSGGYDGYTSSFAGVAPLEDPQYVVAVTMHRPQGSWRDWYVTDTFKTIMEQTLNSYEVPPSDTEPNPYDVFVGDQQKYSWE</sequence>
<dbReference type="PANTHER" id="PTHR30627">
    <property type="entry name" value="PEPTIDOGLYCAN D,D-TRANSPEPTIDASE"/>
    <property type="match status" value="1"/>
</dbReference>
<comment type="caution">
    <text evidence="8">The sequence shown here is derived from an EMBL/GenBank/DDBJ whole genome shotgun (WGS) entry which is preliminary data.</text>
</comment>
<keyword evidence="9" id="KW-1185">Reference proteome</keyword>
<gene>
    <name evidence="8" type="ORF">GCM10008096_04470</name>
</gene>
<dbReference type="PANTHER" id="PTHR30627:SF1">
    <property type="entry name" value="PEPTIDOGLYCAN D,D-TRANSPEPTIDASE FTSI"/>
    <property type="match status" value="1"/>
</dbReference>
<keyword evidence="8" id="KW-0132">Cell division</keyword>
<dbReference type="InterPro" id="IPR005311">
    <property type="entry name" value="PBP_dimer"/>
</dbReference>
<feature type="transmembrane region" description="Helical" evidence="5">
    <location>
        <begin position="29"/>
        <end position="49"/>
    </location>
</feature>
<feature type="region of interest" description="Disordered" evidence="4">
    <location>
        <begin position="1"/>
        <end position="23"/>
    </location>
</feature>
<keyword evidence="8" id="KW-0131">Cell cycle</keyword>
<reference evidence="9" key="1">
    <citation type="journal article" date="2019" name="Int. J. Syst. Evol. Microbiol.">
        <title>The Global Catalogue of Microorganisms (GCM) 10K type strain sequencing project: providing services to taxonomists for standard genome sequencing and annotation.</title>
        <authorList>
            <consortium name="The Broad Institute Genomics Platform"/>
            <consortium name="The Broad Institute Genome Sequencing Center for Infectious Disease"/>
            <person name="Wu L."/>
            <person name="Ma J."/>
        </authorList>
    </citation>
    <scope>NUCLEOTIDE SEQUENCE [LARGE SCALE GENOMIC DNA]</scope>
    <source>
        <strain evidence="9">KCTC 19466</strain>
    </source>
</reference>
<keyword evidence="5" id="KW-1133">Transmembrane helix</keyword>
<dbReference type="Gene3D" id="3.30.450.330">
    <property type="match status" value="1"/>
</dbReference>
<evidence type="ECO:0000256" key="3">
    <source>
        <dbReference type="ARBA" id="ARBA00023136"/>
    </source>
</evidence>
<dbReference type="EMBL" id="BMXK01000002">
    <property type="protein sequence ID" value="GHD00938.1"/>
    <property type="molecule type" value="Genomic_DNA"/>
</dbReference>
<organism evidence="8 9">
    <name type="scientific">Zhihengliuella salsuginis</name>
    <dbReference type="NCBI Taxonomy" id="578222"/>
    <lineage>
        <taxon>Bacteria</taxon>
        <taxon>Bacillati</taxon>
        <taxon>Actinomycetota</taxon>
        <taxon>Actinomycetes</taxon>
        <taxon>Micrococcales</taxon>
        <taxon>Micrococcaceae</taxon>
        <taxon>Zhihengliuella</taxon>
    </lineage>
</organism>
<comment type="similarity">
    <text evidence="2">Belongs to the transpeptidase family.</text>
</comment>
<evidence type="ECO:0000256" key="1">
    <source>
        <dbReference type="ARBA" id="ARBA00004370"/>
    </source>
</evidence>
<evidence type="ECO:0000256" key="5">
    <source>
        <dbReference type="SAM" id="Phobius"/>
    </source>
</evidence>
<feature type="domain" description="Penicillin-binding protein transpeptidase" evidence="6">
    <location>
        <begin position="289"/>
        <end position="591"/>
    </location>
</feature>
<dbReference type="RefSeq" id="WP_189348500.1">
    <property type="nucleotide sequence ID" value="NZ_BMXK01000002.1"/>
</dbReference>
<keyword evidence="3 5" id="KW-0472">Membrane</keyword>
<comment type="subcellular location">
    <subcellularLocation>
        <location evidence="1">Membrane</location>
    </subcellularLocation>
</comment>
<dbReference type="SUPFAM" id="SSF56601">
    <property type="entry name" value="beta-lactamase/transpeptidase-like"/>
    <property type="match status" value="1"/>
</dbReference>
<dbReference type="InterPro" id="IPR050515">
    <property type="entry name" value="Beta-lactam/transpept"/>
</dbReference>
<evidence type="ECO:0000259" key="6">
    <source>
        <dbReference type="Pfam" id="PF00905"/>
    </source>
</evidence>
<evidence type="ECO:0000259" key="7">
    <source>
        <dbReference type="Pfam" id="PF03717"/>
    </source>
</evidence>
<evidence type="ECO:0000313" key="8">
    <source>
        <dbReference type="EMBL" id="GHD00938.1"/>
    </source>
</evidence>
<evidence type="ECO:0000313" key="9">
    <source>
        <dbReference type="Proteomes" id="UP000642819"/>
    </source>
</evidence>
<dbReference type="Gene3D" id="3.40.710.10">
    <property type="entry name" value="DD-peptidase/beta-lactamase superfamily"/>
    <property type="match status" value="1"/>
</dbReference>
<dbReference type="InterPro" id="IPR001460">
    <property type="entry name" value="PCN-bd_Tpept"/>
</dbReference>
<feature type="domain" description="Penicillin-binding protein dimerisation" evidence="7">
    <location>
        <begin position="72"/>
        <end position="246"/>
    </location>
</feature>
<dbReference type="Pfam" id="PF00905">
    <property type="entry name" value="Transpeptidase"/>
    <property type="match status" value="1"/>
</dbReference>
<keyword evidence="5" id="KW-0812">Transmembrane</keyword>
<dbReference type="InterPro" id="IPR036138">
    <property type="entry name" value="PBP_dimer_sf"/>
</dbReference>
<dbReference type="Pfam" id="PF03717">
    <property type="entry name" value="PBP_dimer"/>
    <property type="match status" value="1"/>
</dbReference>
<dbReference type="GO" id="GO:0051301">
    <property type="term" value="P:cell division"/>
    <property type="evidence" value="ECO:0007669"/>
    <property type="project" value="UniProtKB-KW"/>
</dbReference>
<evidence type="ECO:0000256" key="2">
    <source>
        <dbReference type="ARBA" id="ARBA00007171"/>
    </source>
</evidence>
<evidence type="ECO:0000256" key="4">
    <source>
        <dbReference type="SAM" id="MobiDB-lite"/>
    </source>
</evidence>